<evidence type="ECO:0000256" key="1">
    <source>
        <dbReference type="SAM" id="SignalP"/>
    </source>
</evidence>
<dbReference type="Proteomes" id="UP000182190">
    <property type="component" value="Unassembled WGS sequence"/>
</dbReference>
<comment type="caution">
    <text evidence="2">The sequence shown here is derived from an EMBL/GenBank/DDBJ whole genome shotgun (WGS) entry which is preliminary data.</text>
</comment>
<organism evidence="2 3">
    <name type="scientific">Planktothrix paucivesiculata PCC 9631</name>
    <dbReference type="NCBI Taxonomy" id="671071"/>
    <lineage>
        <taxon>Bacteria</taxon>
        <taxon>Bacillati</taxon>
        <taxon>Cyanobacteriota</taxon>
        <taxon>Cyanophyceae</taxon>
        <taxon>Oscillatoriophycideae</taxon>
        <taxon>Oscillatoriales</taxon>
        <taxon>Microcoleaceae</taxon>
        <taxon>Planktothrix</taxon>
    </lineage>
</organism>
<keyword evidence="1" id="KW-0732">Signal</keyword>
<accession>A0A7Z9BJG5</accession>
<dbReference type="OrthoDB" id="457667at2"/>
<gene>
    <name evidence="2" type="ORF">PL9631_130008</name>
</gene>
<feature type="signal peptide" evidence="1">
    <location>
        <begin position="1"/>
        <end position="24"/>
    </location>
</feature>
<keyword evidence="3" id="KW-1185">Reference proteome</keyword>
<dbReference type="AlphaFoldDB" id="A0A7Z9BJG5"/>
<proteinExistence type="predicted"/>
<dbReference type="EMBL" id="CZCS02000035">
    <property type="protein sequence ID" value="VXD15415.1"/>
    <property type="molecule type" value="Genomic_DNA"/>
</dbReference>
<evidence type="ECO:0000313" key="3">
    <source>
        <dbReference type="Proteomes" id="UP000182190"/>
    </source>
</evidence>
<reference evidence="2" key="1">
    <citation type="submission" date="2019-10" db="EMBL/GenBank/DDBJ databases">
        <authorList>
            <consortium name="Genoscope - CEA"/>
            <person name="William W."/>
        </authorList>
    </citation>
    <scope>NUCLEOTIDE SEQUENCE [LARGE SCALE GENOMIC DNA]</scope>
    <source>
        <strain evidence="2">BBR_PRJEB10994</strain>
    </source>
</reference>
<sequence>MKFFIFKTGIASIILMIISSLASAQSNPLSPQILPPGVYYAQGTMYNNSRREIARQNQRICIKIVDGPPNPYKGVESITISSVSVQGGKFYIDATGRELVLENQQGTAFSGDIRGIWEYSNNSSDRRSQAIQDQKMAECIKAQGQYLQKMEGLSLSGIDFPSH</sequence>
<name>A0A7Z9BJG5_9CYAN</name>
<feature type="chain" id="PRO_5031334832" evidence="1">
    <location>
        <begin position="25"/>
        <end position="163"/>
    </location>
</feature>
<protein>
    <submittedName>
        <fullName evidence="2">Uncharacterized protein</fullName>
    </submittedName>
</protein>
<evidence type="ECO:0000313" key="2">
    <source>
        <dbReference type="EMBL" id="VXD15415.1"/>
    </source>
</evidence>